<dbReference type="EMBL" id="PVNP01000013">
    <property type="protein sequence ID" value="PRO75197.1"/>
    <property type="molecule type" value="Genomic_DNA"/>
</dbReference>
<evidence type="ECO:0000256" key="1">
    <source>
        <dbReference type="SAM" id="Phobius"/>
    </source>
</evidence>
<evidence type="ECO:0000313" key="2">
    <source>
        <dbReference type="EMBL" id="PRO75197.1"/>
    </source>
</evidence>
<keyword evidence="1" id="KW-0472">Membrane</keyword>
<reference evidence="3" key="1">
    <citation type="journal article" date="2020" name="Int. J. Syst. Evol. Microbiol.">
        <title>Alteromonas alba sp. nov., a marine bacterium isolated from the seawater of the West Pacific Ocean.</title>
        <authorList>
            <person name="Sun C."/>
            <person name="Wu Y.-H."/>
            <person name="Xamxidin M."/>
            <person name="Cheng H."/>
            <person name="Xu X.-W."/>
        </authorList>
    </citation>
    <scope>NUCLEOTIDE SEQUENCE [LARGE SCALE GENOMIC DNA]</scope>
    <source>
        <strain evidence="3">190</strain>
    </source>
</reference>
<name>A0A2S9VFG0_9ALTE</name>
<sequence length="144" mass="16894">MSSHRESIFKRNNVLARIYIVIFLIGLWLYQYVVRDPASIDPETLAKYELGLYGTPIIVMYCIFELWRTFNYPYKLIINDEKKTLTEIYLMSQNTLTYLSIEKAQVRAGLVFLVALSENRKIRVKGEYKEISEAHKSDAKNTSR</sequence>
<keyword evidence="1" id="KW-1133">Transmembrane helix</keyword>
<organism evidence="2 3">
    <name type="scientific">Alteromonas alba</name>
    <dbReference type="NCBI Taxonomy" id="2079529"/>
    <lineage>
        <taxon>Bacteria</taxon>
        <taxon>Pseudomonadati</taxon>
        <taxon>Pseudomonadota</taxon>
        <taxon>Gammaproteobacteria</taxon>
        <taxon>Alteromonadales</taxon>
        <taxon>Alteromonadaceae</taxon>
        <taxon>Alteromonas/Salinimonas group</taxon>
        <taxon>Alteromonas</taxon>
    </lineage>
</organism>
<protein>
    <submittedName>
        <fullName evidence="2">Uncharacterized protein</fullName>
    </submittedName>
</protein>
<feature type="transmembrane region" description="Helical" evidence="1">
    <location>
        <begin position="50"/>
        <end position="67"/>
    </location>
</feature>
<keyword evidence="1" id="KW-0812">Transmembrane</keyword>
<keyword evidence="3" id="KW-1185">Reference proteome</keyword>
<proteinExistence type="predicted"/>
<comment type="caution">
    <text evidence="2">The sequence shown here is derived from an EMBL/GenBank/DDBJ whole genome shotgun (WGS) entry which is preliminary data.</text>
</comment>
<gene>
    <name evidence="2" type="ORF">C6Y40_01510</name>
</gene>
<accession>A0A2S9VFG0</accession>
<dbReference type="RefSeq" id="WP_105933004.1">
    <property type="nucleotide sequence ID" value="NZ_PVNP01000013.1"/>
</dbReference>
<evidence type="ECO:0000313" key="3">
    <source>
        <dbReference type="Proteomes" id="UP000238949"/>
    </source>
</evidence>
<dbReference type="AlphaFoldDB" id="A0A2S9VFG0"/>
<feature type="transmembrane region" description="Helical" evidence="1">
    <location>
        <begin position="12"/>
        <end position="30"/>
    </location>
</feature>
<dbReference type="Proteomes" id="UP000238949">
    <property type="component" value="Unassembled WGS sequence"/>
</dbReference>